<dbReference type="PATRIC" id="fig|137591.25.peg.848"/>
<proteinExistence type="predicted"/>
<evidence type="ECO:0000256" key="1">
    <source>
        <dbReference type="ARBA" id="ARBA00022614"/>
    </source>
</evidence>
<comment type="caution">
    <text evidence="3">The sequence shown here is derived from an EMBL/GenBank/DDBJ whole genome shotgun (WGS) entry which is preliminary data.</text>
</comment>
<organism evidence="3 4">
    <name type="scientific">Weissella cibaria</name>
    <dbReference type="NCBI Taxonomy" id="137591"/>
    <lineage>
        <taxon>Bacteria</taxon>
        <taxon>Bacillati</taxon>
        <taxon>Bacillota</taxon>
        <taxon>Bacilli</taxon>
        <taxon>Lactobacillales</taxon>
        <taxon>Lactobacillaceae</taxon>
        <taxon>Weissella</taxon>
    </lineage>
</organism>
<dbReference type="AlphaFoldDB" id="A0A0D1K867"/>
<dbReference type="InterPro" id="IPR032675">
    <property type="entry name" value="LRR_dom_sf"/>
</dbReference>
<dbReference type="InterPro" id="IPR001611">
    <property type="entry name" value="Leu-rich_rpt"/>
</dbReference>
<dbReference type="PANTHER" id="PTHR24366">
    <property type="entry name" value="IG(IMMUNOGLOBULIN) AND LRR(LEUCINE RICH REPEAT) DOMAINS"/>
    <property type="match status" value="1"/>
</dbReference>
<dbReference type="SMART" id="SM00369">
    <property type="entry name" value="LRR_TYP"/>
    <property type="match status" value="2"/>
</dbReference>
<dbReference type="InterPro" id="IPR003591">
    <property type="entry name" value="Leu-rich_rpt_typical-subtyp"/>
</dbReference>
<evidence type="ECO:0000313" key="4">
    <source>
        <dbReference type="Proteomes" id="UP000032287"/>
    </source>
</evidence>
<dbReference type="EMBL" id="JWHU01000012">
    <property type="protein sequence ID" value="KIU21119.1"/>
    <property type="molecule type" value="Genomic_DNA"/>
</dbReference>
<evidence type="ECO:0000313" key="3">
    <source>
        <dbReference type="EMBL" id="KIU21119.1"/>
    </source>
</evidence>
<evidence type="ECO:0008006" key="5">
    <source>
        <dbReference type="Google" id="ProtNLM"/>
    </source>
</evidence>
<gene>
    <name evidence="3" type="ORF">QX99_00877</name>
</gene>
<name>A0A0D1K867_9LACO</name>
<dbReference type="STRING" id="137591.AO080_04865"/>
<evidence type="ECO:0000256" key="2">
    <source>
        <dbReference type="ARBA" id="ARBA00022737"/>
    </source>
</evidence>
<dbReference type="Proteomes" id="UP000032287">
    <property type="component" value="Unassembled WGS sequence"/>
</dbReference>
<reference evidence="3 4" key="1">
    <citation type="journal article" date="2015" name="Microbiology (Mosc.)">
        <title>Genomics of the Weissella cibaria species with an examination of its metabolic traits.</title>
        <authorList>
            <person name="Lynch K.M."/>
            <person name="Lucid A."/>
            <person name="Arendt E.K."/>
            <person name="Sleator R.D."/>
            <person name="Lucey B."/>
            <person name="Coffey A."/>
        </authorList>
    </citation>
    <scope>NUCLEOTIDE SEQUENCE [LARGE SCALE GENOMIC DNA]</scope>
    <source>
        <strain evidence="3 4">MG1</strain>
    </source>
</reference>
<sequence length="693" mass="72418" precursor="true">MKKRVMSIMMLASVVGAIGTNITTFSTFGSLSPLSYDTVHAADDYTQNLLTVYKIPSAVIQAIIDNSVATNGKTPKANGKTVTNFTVADFRDLTTVSLANRVKDVDGTYTSMTNDAVATAIGSVQMVNAGALADSNSQTPTGLVSQNFISDSRQTDMVNLLKNGGYATDQWDQQGNRQTVYTTANIWLNQLVALIATNPKLTTLDLTGAFSKVPFDSGFSKAGLLIGMMVNKSATLQSLALGFNPIIANEVQSNAWTYYNYALNLPALTNLDLQSNQLTVLDTQILQNVQNNLTTLNLAGNAISKITTNAEGVFNQATVDLSNADFTNLDPSTHKILASALNSGKGGLELSDTATNQLITASINDGWNDVNVNASGLNKVADQLDSSTVDKIATTKPTLVDDKVMATLVTSNASALTGDSVTQIVKANPNVVDAETLTKLATNNPAAITSDTLEHLASTNATAISPDVISKVGATNPDAITSGLINNLAEAGQLDADTLATIAATKPSVVANLTPEQKETITKVVGADDLSKVQDILDNPNVSAPVVPSNPAPTTQGKVSVDKTSLSFGTPNVTDIQATSVIKADTGLRVTGTVTKGQSLRLLASKWTALDGTSSFAPTLQLIGEDAVNNKGVNQAVAAGDSTELLRATDDNVDFDVTLDSVGMTNITGVQAGKTYAGSLTWQLNNLPGTTTN</sequence>
<keyword evidence="2" id="KW-0677">Repeat</keyword>
<dbReference type="PANTHER" id="PTHR24366:SF96">
    <property type="entry name" value="LEUCINE RICH REPEAT CONTAINING 53"/>
    <property type="match status" value="1"/>
</dbReference>
<accession>A0A0D1K867</accession>
<dbReference type="Pfam" id="PF13516">
    <property type="entry name" value="LRR_6"/>
    <property type="match status" value="1"/>
</dbReference>
<protein>
    <recommendedName>
        <fullName evidence="5">Leucine-rich repeat domain-containing protein</fullName>
    </recommendedName>
</protein>
<dbReference type="Gene3D" id="3.80.10.10">
    <property type="entry name" value="Ribonuclease Inhibitor"/>
    <property type="match status" value="1"/>
</dbReference>
<keyword evidence="1" id="KW-0433">Leucine-rich repeat</keyword>
<dbReference type="PROSITE" id="PS51450">
    <property type="entry name" value="LRR"/>
    <property type="match status" value="1"/>
</dbReference>
<dbReference type="RefSeq" id="WP_043711091.1">
    <property type="nucleotide sequence ID" value="NZ_JALOCT010000004.1"/>
</dbReference>
<keyword evidence="4" id="KW-1185">Reference proteome</keyword>
<dbReference type="SUPFAM" id="SSF52058">
    <property type="entry name" value="L domain-like"/>
    <property type="match status" value="1"/>
</dbReference>